<evidence type="ECO:0000256" key="3">
    <source>
        <dbReference type="ARBA" id="ARBA00022617"/>
    </source>
</evidence>
<dbReference type="SUPFAM" id="SSF102114">
    <property type="entry name" value="Radical SAM enzymes"/>
    <property type="match status" value="1"/>
</dbReference>
<evidence type="ECO:0000256" key="1">
    <source>
        <dbReference type="ARBA" id="ARBA00006100"/>
    </source>
</evidence>
<dbReference type="SFLD" id="SFLDF00562">
    <property type="entry name" value="HemN-like__clustered_with_heat"/>
    <property type="match status" value="1"/>
</dbReference>
<dbReference type="PANTHER" id="PTHR13932:SF5">
    <property type="entry name" value="RADICAL S-ADENOSYL METHIONINE DOMAIN-CONTAINING PROTEIN 1, MITOCHONDRIAL"/>
    <property type="match status" value="1"/>
</dbReference>
<organism evidence="11 12">
    <name type="scientific">Daphnia magna</name>
    <dbReference type="NCBI Taxonomy" id="35525"/>
    <lineage>
        <taxon>Eukaryota</taxon>
        <taxon>Metazoa</taxon>
        <taxon>Ecdysozoa</taxon>
        <taxon>Arthropoda</taxon>
        <taxon>Crustacea</taxon>
        <taxon>Branchiopoda</taxon>
        <taxon>Diplostraca</taxon>
        <taxon>Cladocera</taxon>
        <taxon>Anomopoda</taxon>
        <taxon>Daphniidae</taxon>
        <taxon>Daphnia</taxon>
    </lineage>
</organism>
<dbReference type="GO" id="GO:0006779">
    <property type="term" value="P:porphyrin-containing compound biosynthetic process"/>
    <property type="evidence" value="ECO:0007669"/>
    <property type="project" value="InterPro"/>
</dbReference>
<protein>
    <recommendedName>
        <fullName evidence="2">Radical S-adenosyl methionine domain-containing protein 1, mitochondrial</fullName>
    </recommendedName>
    <alternativeName>
        <fullName evidence="9">Putative heme chaperone</fullName>
    </alternativeName>
</protein>
<keyword evidence="7" id="KW-0411">Iron-sulfur</keyword>
<keyword evidence="8" id="KW-0143">Chaperone</keyword>
<evidence type="ECO:0000256" key="7">
    <source>
        <dbReference type="ARBA" id="ARBA00023014"/>
    </source>
</evidence>
<dbReference type="Pfam" id="PF04055">
    <property type="entry name" value="Radical_SAM"/>
    <property type="match status" value="1"/>
</dbReference>
<dbReference type="SFLD" id="SFLDG01065">
    <property type="entry name" value="anaerobic_coproporphyrinogen-I"/>
    <property type="match status" value="1"/>
</dbReference>
<evidence type="ECO:0000256" key="6">
    <source>
        <dbReference type="ARBA" id="ARBA00023004"/>
    </source>
</evidence>
<evidence type="ECO:0000256" key="10">
    <source>
        <dbReference type="ARBA" id="ARBA00045130"/>
    </source>
</evidence>
<evidence type="ECO:0000256" key="2">
    <source>
        <dbReference type="ARBA" id="ARBA00014678"/>
    </source>
</evidence>
<evidence type="ECO:0000313" key="12">
    <source>
        <dbReference type="Proteomes" id="UP000076858"/>
    </source>
</evidence>
<keyword evidence="12" id="KW-1185">Reference proteome</keyword>
<dbReference type="InterPro" id="IPR013785">
    <property type="entry name" value="Aldolase_TIM"/>
</dbReference>
<reference evidence="11 12" key="1">
    <citation type="submission" date="2016-03" db="EMBL/GenBank/DDBJ databases">
        <title>EvidentialGene: Evidence-directed Construction of Genes on Genomes.</title>
        <authorList>
            <person name="Gilbert D.G."/>
            <person name="Choi J.-H."/>
            <person name="Mockaitis K."/>
            <person name="Colbourne J."/>
            <person name="Pfrender M."/>
        </authorList>
    </citation>
    <scope>NUCLEOTIDE SEQUENCE [LARGE SCALE GENOMIC DNA]</scope>
    <source>
        <strain evidence="11 12">Xinb3</strain>
        <tissue evidence="11">Complete organism</tissue>
    </source>
</reference>
<keyword evidence="4" id="KW-0949">S-adenosyl-L-methionine</keyword>
<gene>
    <name evidence="11" type="ORF">APZ42_013325</name>
</gene>
<dbReference type="OrthoDB" id="431409at2759"/>
<comment type="function">
    <text evidence="10">May be a heme chaperone, appears to bind heme. Homologous bacterial proteins do not have oxygen-independent coproporphyrinogen-III oxidase activity. Binds 1 [4Fe-4S] cluster. The cluster is coordinated with 3 cysteines and an exchangeable S-adenosyl-L-methionine.</text>
</comment>
<dbReference type="GO" id="GO:0051539">
    <property type="term" value="F:4 iron, 4 sulfur cluster binding"/>
    <property type="evidence" value="ECO:0007669"/>
    <property type="project" value="InterPro"/>
</dbReference>
<dbReference type="InterPro" id="IPR058240">
    <property type="entry name" value="rSAM_sf"/>
</dbReference>
<dbReference type="GO" id="GO:0046872">
    <property type="term" value="F:metal ion binding"/>
    <property type="evidence" value="ECO:0007669"/>
    <property type="project" value="UniProtKB-KW"/>
</dbReference>
<evidence type="ECO:0000256" key="8">
    <source>
        <dbReference type="ARBA" id="ARBA00023186"/>
    </source>
</evidence>
<dbReference type="AlphaFoldDB" id="A0A0P5SBP7"/>
<dbReference type="Gene3D" id="3.20.20.70">
    <property type="entry name" value="Aldolase class I"/>
    <property type="match status" value="1"/>
</dbReference>
<dbReference type="PROSITE" id="PS51918">
    <property type="entry name" value="RADICAL_SAM"/>
    <property type="match status" value="1"/>
</dbReference>
<dbReference type="NCBIfam" id="TIGR00539">
    <property type="entry name" value="hemN_rel"/>
    <property type="match status" value="1"/>
</dbReference>
<dbReference type="InterPro" id="IPR034505">
    <property type="entry name" value="Coproporphyrinogen-III_oxidase"/>
</dbReference>
<dbReference type="InterPro" id="IPR007197">
    <property type="entry name" value="rSAM"/>
</dbReference>
<proteinExistence type="inferred from homology"/>
<sequence>MKVSSTYLAQCDHSLLEIFKSEATVYFHWPFCKNICTFCNFNKYKKPENKLGQDFEKKMETSLIRETQTIFGLTRVKKIKSIYFGGGTPSLAPSTTISRLIQCVKQFANTDEKMEITIECNPSSLNMTRKLEEYFKFGVNRVSVGLQSLDDKKLKILGRDHSSNDGLMMFKQATEIFGTDAVSVDLLFRKPGDTIQSWENELIQILEHKPHHVSLYELTPEKGTRLFRELKSGELTIPNENDTASMYLLALKLLKEYSLERYEISNFAKAGSRAQSLHNMSYWHGTQYIGIGPGAHSRIFPLKANLRESRIQTLDPQSWQDLVERNGHATRLCKQQSRLEILSELLITSLRTIKGTQPNRWNLFQPQYSMNDVFGAAEPLKFFYLDGYLKWGMNGSFQATDKGLNVIDGILPTVLNVLSEYHTRHKFTP</sequence>
<accession>A0A0P5SBP7</accession>
<dbReference type="SFLD" id="SFLDS00029">
    <property type="entry name" value="Radical_SAM"/>
    <property type="match status" value="1"/>
</dbReference>
<comment type="similarity">
    <text evidence="1">Belongs to the anaerobic coproporphyrinogen-III oxidase family. HemW subfamily.</text>
</comment>
<dbReference type="InterPro" id="IPR006638">
    <property type="entry name" value="Elp3/MiaA/NifB-like_rSAM"/>
</dbReference>
<keyword evidence="5" id="KW-0479">Metal-binding</keyword>
<dbReference type="GO" id="GO:0004109">
    <property type="term" value="F:coproporphyrinogen oxidase activity"/>
    <property type="evidence" value="ECO:0007669"/>
    <property type="project" value="InterPro"/>
</dbReference>
<dbReference type="PANTHER" id="PTHR13932">
    <property type="entry name" value="COPROPORPHYRINIGEN III OXIDASE"/>
    <property type="match status" value="1"/>
</dbReference>
<comment type="caution">
    <text evidence="11">The sequence shown here is derived from an EMBL/GenBank/DDBJ whole genome shotgun (WGS) entry which is preliminary data.</text>
</comment>
<dbReference type="Proteomes" id="UP000076858">
    <property type="component" value="Unassembled WGS sequence"/>
</dbReference>
<evidence type="ECO:0000256" key="4">
    <source>
        <dbReference type="ARBA" id="ARBA00022691"/>
    </source>
</evidence>
<dbReference type="GO" id="GO:0005739">
    <property type="term" value="C:mitochondrion"/>
    <property type="evidence" value="ECO:0007669"/>
    <property type="project" value="TreeGrafter"/>
</dbReference>
<evidence type="ECO:0000313" key="11">
    <source>
        <dbReference type="EMBL" id="KZS20015.1"/>
    </source>
</evidence>
<dbReference type="InterPro" id="IPR004559">
    <property type="entry name" value="HemW-like"/>
</dbReference>
<dbReference type="SMART" id="SM00729">
    <property type="entry name" value="Elp3"/>
    <property type="match status" value="1"/>
</dbReference>
<dbReference type="STRING" id="35525.A0A0P5SBP7"/>
<keyword evidence="3" id="KW-0349">Heme</keyword>
<name>A0A0P5SBP7_9CRUS</name>
<dbReference type="EMBL" id="LRGB01000248">
    <property type="protein sequence ID" value="KZS20015.1"/>
    <property type="molecule type" value="Genomic_DNA"/>
</dbReference>
<evidence type="ECO:0000256" key="5">
    <source>
        <dbReference type="ARBA" id="ARBA00022723"/>
    </source>
</evidence>
<dbReference type="CDD" id="cd01335">
    <property type="entry name" value="Radical_SAM"/>
    <property type="match status" value="1"/>
</dbReference>
<keyword evidence="6" id="KW-0408">Iron</keyword>
<evidence type="ECO:0000256" key="9">
    <source>
        <dbReference type="ARBA" id="ARBA00033094"/>
    </source>
</evidence>